<evidence type="ECO:0000313" key="2">
    <source>
        <dbReference type="EMBL" id="KCV71102.1"/>
    </source>
</evidence>
<name>A0A058ZCE0_FONAL</name>
<feature type="compositionally biased region" description="Basic and acidic residues" evidence="1">
    <location>
        <begin position="496"/>
        <end position="511"/>
    </location>
</feature>
<feature type="region of interest" description="Disordered" evidence="1">
    <location>
        <begin position="119"/>
        <end position="139"/>
    </location>
</feature>
<dbReference type="GeneID" id="20526774"/>
<organism evidence="2">
    <name type="scientific">Fonticula alba</name>
    <name type="common">Slime mold</name>
    <dbReference type="NCBI Taxonomy" id="691883"/>
    <lineage>
        <taxon>Eukaryota</taxon>
        <taxon>Rotosphaerida</taxon>
        <taxon>Fonticulaceae</taxon>
        <taxon>Fonticula</taxon>
    </lineage>
</organism>
<dbReference type="RefSeq" id="XP_009494225.1">
    <property type="nucleotide sequence ID" value="XM_009495950.1"/>
</dbReference>
<protein>
    <submittedName>
        <fullName evidence="2">Uncharacterized protein</fullName>
    </submittedName>
</protein>
<evidence type="ECO:0000313" key="3">
    <source>
        <dbReference type="Proteomes" id="UP000030693"/>
    </source>
</evidence>
<feature type="region of interest" description="Disordered" evidence="1">
    <location>
        <begin position="374"/>
        <end position="401"/>
    </location>
</feature>
<gene>
    <name evidence="2" type="ORF">H696_02049</name>
</gene>
<reference evidence="2" key="1">
    <citation type="submission" date="2013-04" db="EMBL/GenBank/DDBJ databases">
        <title>The Genome Sequence of Fonticula alba ATCC 38817.</title>
        <authorList>
            <consortium name="The Broad Institute Genomics Platform"/>
            <person name="Russ C."/>
            <person name="Cuomo C."/>
            <person name="Burger G."/>
            <person name="Gray M.W."/>
            <person name="Holland P.W.H."/>
            <person name="King N."/>
            <person name="Lang F.B.F."/>
            <person name="Roger A.J."/>
            <person name="Ruiz-Trillo I."/>
            <person name="Brown M."/>
            <person name="Walker B."/>
            <person name="Young S."/>
            <person name="Zeng Q."/>
            <person name="Gargeya S."/>
            <person name="Fitzgerald M."/>
            <person name="Haas B."/>
            <person name="Abouelleil A."/>
            <person name="Allen A.W."/>
            <person name="Alvarado L."/>
            <person name="Arachchi H.M."/>
            <person name="Berlin A.M."/>
            <person name="Chapman S.B."/>
            <person name="Gainer-Dewar J."/>
            <person name="Goldberg J."/>
            <person name="Griggs A."/>
            <person name="Gujja S."/>
            <person name="Hansen M."/>
            <person name="Howarth C."/>
            <person name="Imamovic A."/>
            <person name="Ireland A."/>
            <person name="Larimer J."/>
            <person name="McCowan C."/>
            <person name="Murphy C."/>
            <person name="Pearson M."/>
            <person name="Poon T.W."/>
            <person name="Priest M."/>
            <person name="Roberts A."/>
            <person name="Saif S."/>
            <person name="Shea T."/>
            <person name="Sisk P."/>
            <person name="Sykes S."/>
            <person name="Wortman J."/>
            <person name="Nusbaum C."/>
            <person name="Birren B."/>
        </authorList>
    </citation>
    <scope>NUCLEOTIDE SEQUENCE [LARGE SCALE GENOMIC DNA]</scope>
    <source>
        <strain evidence="2">ATCC 38817</strain>
    </source>
</reference>
<sequence>MLGALHRHGRQLAMPARSQPPLARALARLPLYDPAAVGQEGEDRAEALHREISSGRAQRLIPRFRVCTLNRSTVLDDARSPFFQDPAGLIRKYGPRTLRGVFDRRQARNTASFKTHYRLVAPGPSDSTAPGGASEHPALPPLPAVSGALEAMSTRLHRRRTNRYLSMAPAVARAELTAEQDAYLRALADRQPGKPVDMPTPSPGTLPSKKFLKNPPQHYYAKALTPERTRYFIERRSYFAWKWADRVTSPAVRLNPLAEILSKQLHTTVEVPENILSQVEDKLVRRLLEDFHTVLLSRGSCIRLDTRMPAHPPDEDTVVLQMMEDDERPVLQLDGDFRARGELDDQRLSSPENLENTMLVLALRNPYHLAAQAATGADGQVADPPAGADHPSPSAHQTTRSNARSILQMRGLHQDDLPFSIGTACLAYGELAGPAGEPPVPARHRALHYLAVLDQKYAQKHGVGRGVATSGRPAPAGGPPCSREDGTTTAPPGAVRPEDRPVRPLGPTDREKYIPLESLPAGFSRDFDVALSLTDSYDWWDGAERFDHRPDWRLSEEDRAARPEGCDSVFGPRRYHVAPLVTLGADLARVLLASAEARDWLQLCPGREPAPVRARVQALRAAGDTAAADHLQALAAAGRGHLLLEHDLTTKPGQAAVLAGARAAVRALEPPPDNRPNSGLMSLRQVAARGRRAVEADSEMAAALAAGPPVLLLAIQRSAARQASTLLADLYALNSFDVATDIKLHQAALQAQLTSKSKP</sequence>
<dbReference type="Proteomes" id="UP000030693">
    <property type="component" value="Unassembled WGS sequence"/>
</dbReference>
<accession>A0A058ZCE0</accession>
<dbReference type="EMBL" id="KB932203">
    <property type="protein sequence ID" value="KCV71102.1"/>
    <property type="molecule type" value="Genomic_DNA"/>
</dbReference>
<feature type="region of interest" description="Disordered" evidence="1">
    <location>
        <begin position="462"/>
        <end position="511"/>
    </location>
</feature>
<proteinExistence type="predicted"/>
<feature type="region of interest" description="Disordered" evidence="1">
    <location>
        <begin position="191"/>
        <end position="212"/>
    </location>
</feature>
<evidence type="ECO:0000256" key="1">
    <source>
        <dbReference type="SAM" id="MobiDB-lite"/>
    </source>
</evidence>
<dbReference type="AlphaFoldDB" id="A0A058ZCE0"/>
<keyword evidence="3" id="KW-1185">Reference proteome</keyword>